<dbReference type="GO" id="GO:0003941">
    <property type="term" value="F:L-serine ammonia-lyase activity"/>
    <property type="evidence" value="ECO:0007669"/>
    <property type="project" value="TreeGrafter"/>
</dbReference>
<dbReference type="Proteomes" id="UP000199420">
    <property type="component" value="Unassembled WGS sequence"/>
</dbReference>
<sequence length="317" mass="32517">MDAIPSFSRILGAARHIDPVFLRSPVASDGTLDALLGCQLRAKVELANPVGSFKGRGTELFCATALDAGEAICCASAGNFGQGLARAATARGHACTVFAAERANPVKLDAMRRFGADVRLAGHDFDAAKHAARQYAVAHGLLFVEDGAEAAIAEGAGTIALELLREGAFDAIVIPVGNGALLAGIGTVLRRLAPAVEIVAVVAGGAPAMKLSIEAGRSISTEQADTIADGIAVRAPIASTLHYLRGCCDAIVDVSEPQIVQAMRLVHRHLGHVVEPAGAVGVAAVLAEPARYTGRRVSTVLSGGNISGPMRERLLAA</sequence>
<evidence type="ECO:0000256" key="1">
    <source>
        <dbReference type="ARBA" id="ARBA00001933"/>
    </source>
</evidence>
<dbReference type="GO" id="GO:0004794">
    <property type="term" value="F:threonine deaminase activity"/>
    <property type="evidence" value="ECO:0007669"/>
    <property type="project" value="TreeGrafter"/>
</dbReference>
<dbReference type="PANTHER" id="PTHR48078">
    <property type="entry name" value="THREONINE DEHYDRATASE, MITOCHONDRIAL-RELATED"/>
    <property type="match status" value="1"/>
</dbReference>
<dbReference type="Gene3D" id="3.40.50.1100">
    <property type="match status" value="2"/>
</dbReference>
<dbReference type="GO" id="GO:0009097">
    <property type="term" value="P:isoleucine biosynthetic process"/>
    <property type="evidence" value="ECO:0007669"/>
    <property type="project" value="TreeGrafter"/>
</dbReference>
<keyword evidence="2" id="KW-0663">Pyridoxal phosphate</keyword>
<proteinExistence type="predicted"/>
<protein>
    <submittedName>
        <fullName evidence="5">Threonine dehydratase</fullName>
    </submittedName>
</protein>
<feature type="domain" description="Tryptophan synthase beta chain-like PALP" evidence="4">
    <location>
        <begin position="25"/>
        <end position="303"/>
    </location>
</feature>
<dbReference type="Pfam" id="PF00291">
    <property type="entry name" value="PALP"/>
    <property type="match status" value="1"/>
</dbReference>
<dbReference type="RefSeq" id="WP_091337192.1">
    <property type="nucleotide sequence ID" value="NZ_FNYC01000006.1"/>
</dbReference>
<dbReference type="OrthoDB" id="9804313at2"/>
<evidence type="ECO:0000313" key="6">
    <source>
        <dbReference type="Proteomes" id="UP000199420"/>
    </source>
</evidence>
<comment type="cofactor">
    <cofactor evidence="1">
        <name>pyridoxal 5'-phosphate</name>
        <dbReference type="ChEBI" id="CHEBI:597326"/>
    </cofactor>
</comment>
<dbReference type="SUPFAM" id="SSF53686">
    <property type="entry name" value="Tryptophan synthase beta subunit-like PLP-dependent enzymes"/>
    <property type="match status" value="1"/>
</dbReference>
<dbReference type="InterPro" id="IPR001926">
    <property type="entry name" value="TrpB-like_PALP"/>
</dbReference>
<dbReference type="AlphaFoldDB" id="A0A1H6Y926"/>
<gene>
    <name evidence="5" type="ORF">SAMN04487997_3046</name>
</gene>
<dbReference type="STRING" id="529704.SAMN02927913_2395"/>
<dbReference type="GO" id="GO:0006567">
    <property type="term" value="P:L-threonine catabolic process"/>
    <property type="evidence" value="ECO:0007669"/>
    <property type="project" value="TreeGrafter"/>
</dbReference>
<evidence type="ECO:0000313" key="5">
    <source>
        <dbReference type="EMBL" id="SEJ33640.1"/>
    </source>
</evidence>
<organism evidence="5 6">
    <name type="scientific">Frateuria terrea</name>
    <dbReference type="NCBI Taxonomy" id="529704"/>
    <lineage>
        <taxon>Bacteria</taxon>
        <taxon>Pseudomonadati</taxon>
        <taxon>Pseudomonadota</taxon>
        <taxon>Gammaproteobacteria</taxon>
        <taxon>Lysobacterales</taxon>
        <taxon>Rhodanobacteraceae</taxon>
        <taxon>Frateuria</taxon>
    </lineage>
</organism>
<name>A0A1H6Y926_9GAMM</name>
<keyword evidence="6" id="KW-1185">Reference proteome</keyword>
<dbReference type="InterPro" id="IPR050147">
    <property type="entry name" value="Ser/Thr_Dehydratase"/>
</dbReference>
<dbReference type="EMBL" id="FNYC01000006">
    <property type="protein sequence ID" value="SEJ33640.1"/>
    <property type="molecule type" value="Genomic_DNA"/>
</dbReference>
<evidence type="ECO:0000256" key="2">
    <source>
        <dbReference type="ARBA" id="ARBA00022898"/>
    </source>
</evidence>
<evidence type="ECO:0000259" key="4">
    <source>
        <dbReference type="Pfam" id="PF00291"/>
    </source>
</evidence>
<reference evidence="5 6" key="1">
    <citation type="submission" date="2016-10" db="EMBL/GenBank/DDBJ databases">
        <authorList>
            <person name="de Groot N.N."/>
        </authorList>
    </citation>
    <scope>NUCLEOTIDE SEQUENCE [LARGE SCALE GENOMIC DNA]</scope>
    <source>
        <strain evidence="5 6">DSM 26515</strain>
    </source>
</reference>
<dbReference type="InterPro" id="IPR036052">
    <property type="entry name" value="TrpB-like_PALP_sf"/>
</dbReference>
<dbReference type="GO" id="GO:0006565">
    <property type="term" value="P:L-serine catabolic process"/>
    <property type="evidence" value="ECO:0007669"/>
    <property type="project" value="TreeGrafter"/>
</dbReference>
<keyword evidence="3" id="KW-0456">Lyase</keyword>
<accession>A0A1H6Y926</accession>
<evidence type="ECO:0000256" key="3">
    <source>
        <dbReference type="ARBA" id="ARBA00023239"/>
    </source>
</evidence>
<dbReference type="PANTHER" id="PTHR48078:SF6">
    <property type="entry name" value="L-THREONINE DEHYDRATASE CATABOLIC TDCB"/>
    <property type="match status" value="1"/>
</dbReference>